<dbReference type="PANTHER" id="PTHR42693:SF53">
    <property type="entry name" value="ENDO-4-O-SULFATASE"/>
    <property type="match status" value="1"/>
</dbReference>
<dbReference type="OrthoDB" id="9764377at2"/>
<evidence type="ECO:0000313" key="6">
    <source>
        <dbReference type="EMBL" id="KGE86242.1"/>
    </source>
</evidence>
<comment type="caution">
    <text evidence="6">The sequence shown here is derived from an EMBL/GenBank/DDBJ whole genome shotgun (WGS) entry which is preliminary data.</text>
</comment>
<dbReference type="Gene3D" id="3.40.720.10">
    <property type="entry name" value="Alkaline Phosphatase, subunit A"/>
    <property type="match status" value="1"/>
</dbReference>
<gene>
    <name evidence="6" type="ORF">IX84_22755</name>
</gene>
<keyword evidence="4" id="KW-0106">Calcium</keyword>
<dbReference type="Proteomes" id="UP000029736">
    <property type="component" value="Unassembled WGS sequence"/>
</dbReference>
<reference evidence="6 7" key="1">
    <citation type="journal article" date="2014" name="Int. J. Syst. Evol. Microbiol.">
        <title>Phaeodactylibacter xiamenensis gen. nov., sp. nov., a member of the family Saprospiraceae isolated from the marine alga Phaeodactylum tricornutum.</title>
        <authorList>
            <person name="Chen Z.Jr."/>
            <person name="Lei X."/>
            <person name="Lai Q."/>
            <person name="Li Y."/>
            <person name="Zhang B."/>
            <person name="Zhang J."/>
            <person name="Zhang H."/>
            <person name="Yang L."/>
            <person name="Zheng W."/>
            <person name="Tian Y."/>
            <person name="Yu Z."/>
            <person name="Xu H.Jr."/>
            <person name="Zheng T."/>
        </authorList>
    </citation>
    <scope>NUCLEOTIDE SEQUENCE [LARGE SCALE GENOMIC DNA]</scope>
    <source>
        <strain evidence="6 7">KD52</strain>
    </source>
</reference>
<keyword evidence="2" id="KW-0479">Metal-binding</keyword>
<dbReference type="GO" id="GO:0004065">
    <property type="term" value="F:arylsulfatase activity"/>
    <property type="evidence" value="ECO:0007669"/>
    <property type="project" value="TreeGrafter"/>
</dbReference>
<evidence type="ECO:0000256" key="1">
    <source>
        <dbReference type="ARBA" id="ARBA00008779"/>
    </source>
</evidence>
<dbReference type="InterPro" id="IPR000917">
    <property type="entry name" value="Sulfatase_N"/>
</dbReference>
<dbReference type="CDD" id="cd16025">
    <property type="entry name" value="PAS_like"/>
    <property type="match status" value="1"/>
</dbReference>
<dbReference type="InterPro" id="IPR017850">
    <property type="entry name" value="Alkaline_phosphatase_core_sf"/>
</dbReference>
<proteinExistence type="inferred from homology"/>
<accession>A0A098S4W1</accession>
<dbReference type="RefSeq" id="WP_044225747.1">
    <property type="nucleotide sequence ID" value="NZ_JBKAGJ010000013.1"/>
</dbReference>
<evidence type="ECO:0000256" key="4">
    <source>
        <dbReference type="ARBA" id="ARBA00022837"/>
    </source>
</evidence>
<dbReference type="InterPro" id="IPR024607">
    <property type="entry name" value="Sulfatase_CS"/>
</dbReference>
<dbReference type="GO" id="GO:0046872">
    <property type="term" value="F:metal ion binding"/>
    <property type="evidence" value="ECO:0007669"/>
    <property type="project" value="UniProtKB-KW"/>
</dbReference>
<dbReference type="SUPFAM" id="SSF53649">
    <property type="entry name" value="Alkaline phosphatase-like"/>
    <property type="match status" value="1"/>
</dbReference>
<organism evidence="6 7">
    <name type="scientific">Phaeodactylibacter xiamenensis</name>
    <dbReference type="NCBI Taxonomy" id="1524460"/>
    <lineage>
        <taxon>Bacteria</taxon>
        <taxon>Pseudomonadati</taxon>
        <taxon>Bacteroidota</taxon>
        <taxon>Saprospiria</taxon>
        <taxon>Saprospirales</taxon>
        <taxon>Haliscomenobacteraceae</taxon>
        <taxon>Phaeodactylibacter</taxon>
    </lineage>
</organism>
<keyword evidence="3" id="KW-0378">Hydrolase</keyword>
<comment type="similarity">
    <text evidence="1">Belongs to the sulfatase family.</text>
</comment>
<dbReference type="Gene3D" id="3.30.1120.10">
    <property type="match status" value="1"/>
</dbReference>
<evidence type="ECO:0000256" key="2">
    <source>
        <dbReference type="ARBA" id="ARBA00022723"/>
    </source>
</evidence>
<dbReference type="Pfam" id="PF00884">
    <property type="entry name" value="Sulfatase"/>
    <property type="match status" value="1"/>
</dbReference>
<evidence type="ECO:0000259" key="5">
    <source>
        <dbReference type="Pfam" id="PF00884"/>
    </source>
</evidence>
<sequence length="528" mass="59762">MQVQRFTLILLSLWLLTGCAQNSKEAEANDRPNILLIMADDMGYSDLGWFGSRIRTPNLDRLAENGIVFSQFYNTSRCCPSRAALLTGLYQHQAGVGEMTDDFQLPAYRGRLNDQCATLAELLQPAGYQTFMSGKWHLGSAPEYWPTQRGFEQFYGIPEGGGVYYYPFHKKRHVVLNDSILEPDSSYYTTHAFNDFAVRFVDQAVAEEAPFFLYLAHIAPHFPLQAPRSVYEKYIGQFKLGLSTLRQNRLTVMQEKGILPQDLELSPPDDQVLNWSDLSEAQKDSLDLKMAIYAAQLEILDEGVGRIIAKLEEKGALDNTLILFLSDNGGSHEETGLWGSYSKLKGPVGGPGSYESLGRAWANVSNTPFRMYKHWVHEGGISSPLIAHYPKLIPKPGIDTQVVHIMDIVPTCLELAQVPYPDSLRGNALTPLQGKSFVNLLRGESREGHETLFWEHRGNRAVRKGPWKLVSAYPEDQWALYHIPEDRTEQNDLSSRYPEKVEELKADYRKWASQVGVVHRRELEKLGY</sequence>
<dbReference type="InterPro" id="IPR050738">
    <property type="entry name" value="Sulfatase"/>
</dbReference>
<protein>
    <recommendedName>
        <fullName evidence="5">Sulfatase N-terminal domain-containing protein</fullName>
    </recommendedName>
</protein>
<keyword evidence="7" id="KW-1185">Reference proteome</keyword>
<dbReference type="PROSITE" id="PS00149">
    <property type="entry name" value="SULFATASE_2"/>
    <property type="match status" value="1"/>
</dbReference>
<dbReference type="FunFam" id="3.40.720.10:FF:000047">
    <property type="entry name" value="Arylsulfatase"/>
    <property type="match status" value="1"/>
</dbReference>
<dbReference type="AlphaFoldDB" id="A0A098S4W1"/>
<dbReference type="EMBL" id="JPOS01000081">
    <property type="protein sequence ID" value="KGE86242.1"/>
    <property type="molecule type" value="Genomic_DNA"/>
</dbReference>
<feature type="domain" description="Sulfatase N-terminal" evidence="5">
    <location>
        <begin position="32"/>
        <end position="417"/>
    </location>
</feature>
<evidence type="ECO:0000313" key="7">
    <source>
        <dbReference type="Proteomes" id="UP000029736"/>
    </source>
</evidence>
<name>A0A098S4W1_9BACT</name>
<evidence type="ECO:0000256" key="3">
    <source>
        <dbReference type="ARBA" id="ARBA00022801"/>
    </source>
</evidence>
<dbReference type="STRING" id="1524460.IX84_22755"/>
<dbReference type="PANTHER" id="PTHR42693">
    <property type="entry name" value="ARYLSULFATASE FAMILY MEMBER"/>
    <property type="match status" value="1"/>
</dbReference>
<dbReference type="PROSITE" id="PS51257">
    <property type="entry name" value="PROKAR_LIPOPROTEIN"/>
    <property type="match status" value="1"/>
</dbReference>